<organism evidence="1 2">
    <name type="scientific">Cichlidogyrus casuarinus</name>
    <dbReference type="NCBI Taxonomy" id="1844966"/>
    <lineage>
        <taxon>Eukaryota</taxon>
        <taxon>Metazoa</taxon>
        <taxon>Spiralia</taxon>
        <taxon>Lophotrochozoa</taxon>
        <taxon>Platyhelminthes</taxon>
        <taxon>Monogenea</taxon>
        <taxon>Monopisthocotylea</taxon>
        <taxon>Dactylogyridea</taxon>
        <taxon>Ancyrocephalidae</taxon>
        <taxon>Cichlidogyrus</taxon>
    </lineage>
</organism>
<accession>A0ABD2QB47</accession>
<dbReference type="Proteomes" id="UP001626550">
    <property type="component" value="Unassembled WGS sequence"/>
</dbReference>
<sequence>MTRRSSTEEQIAGAKQLDLSLARRPLPRLETNSQRSSLRSLMAKTEDPIICTVDVNANKVPPHLDCDYKVKTDCNLVKMTDADTDCLLLNGRAVVFLEYGEL</sequence>
<dbReference type="AlphaFoldDB" id="A0ABD2QB47"/>
<protein>
    <submittedName>
        <fullName evidence="1">Uncharacterized protein</fullName>
    </submittedName>
</protein>
<evidence type="ECO:0000313" key="1">
    <source>
        <dbReference type="EMBL" id="KAL3316779.1"/>
    </source>
</evidence>
<keyword evidence="2" id="KW-1185">Reference proteome</keyword>
<evidence type="ECO:0000313" key="2">
    <source>
        <dbReference type="Proteomes" id="UP001626550"/>
    </source>
</evidence>
<dbReference type="EMBL" id="JBJKFK010000483">
    <property type="protein sequence ID" value="KAL3316779.1"/>
    <property type="molecule type" value="Genomic_DNA"/>
</dbReference>
<reference evidence="1 2" key="1">
    <citation type="submission" date="2024-11" db="EMBL/GenBank/DDBJ databases">
        <title>Adaptive evolution of stress response genes in parasites aligns with host niche diversity.</title>
        <authorList>
            <person name="Hahn C."/>
            <person name="Resl P."/>
        </authorList>
    </citation>
    <scope>NUCLEOTIDE SEQUENCE [LARGE SCALE GENOMIC DNA]</scope>
    <source>
        <strain evidence="1">EGGRZ-B1_66</strain>
        <tissue evidence="1">Body</tissue>
    </source>
</reference>
<comment type="caution">
    <text evidence="1">The sequence shown here is derived from an EMBL/GenBank/DDBJ whole genome shotgun (WGS) entry which is preliminary data.</text>
</comment>
<proteinExistence type="predicted"/>
<name>A0ABD2QB47_9PLAT</name>
<gene>
    <name evidence="1" type="ORF">Ciccas_004572</name>
</gene>